<organism evidence="2 4">
    <name type="scientific">Pediococcus stilesii</name>
    <dbReference type="NCBI Taxonomy" id="331679"/>
    <lineage>
        <taxon>Bacteria</taxon>
        <taxon>Bacillati</taxon>
        <taxon>Bacillota</taxon>
        <taxon>Bacilli</taxon>
        <taxon>Lactobacillales</taxon>
        <taxon>Lactobacillaceae</taxon>
        <taxon>Pediococcus</taxon>
    </lineage>
</organism>
<dbReference type="InterPro" id="IPR016979">
    <property type="entry name" value="DUF2129"/>
</dbReference>
<dbReference type="OrthoDB" id="2990788at2"/>
<gene>
    <name evidence="3" type="ORF">FEZ51_03405</name>
    <name evidence="2" type="ORF">IV81_GL001689</name>
</gene>
<keyword evidence="4" id="KW-1185">Reference proteome</keyword>
<dbReference type="PATRIC" id="fig|331679.3.peg.1726"/>
<dbReference type="RefSeq" id="WP_057802699.1">
    <property type="nucleotide sequence ID" value="NZ_JQBX01000008.1"/>
</dbReference>
<dbReference type="EMBL" id="VBTH01000004">
    <property type="protein sequence ID" value="TLQ04971.1"/>
    <property type="molecule type" value="Genomic_DNA"/>
</dbReference>
<accession>A0A0R2KXA0</accession>
<sequence>MEIVQRQSIVIFFNQLRKIGPLKRVGDISYISKEMHYLIIYVNKSNIEETLAKIKKMSFVKSAYISPRARLRTDYSNDDEYKAGE</sequence>
<evidence type="ECO:0000313" key="3">
    <source>
        <dbReference type="EMBL" id="TLQ04971.1"/>
    </source>
</evidence>
<evidence type="ECO:0000313" key="5">
    <source>
        <dbReference type="Proteomes" id="UP000305541"/>
    </source>
</evidence>
<dbReference type="Pfam" id="PF09902">
    <property type="entry name" value="DUF2129"/>
    <property type="match status" value="1"/>
</dbReference>
<dbReference type="AlphaFoldDB" id="A0A0R2KXA0"/>
<name>A0A0R2KXA0_9LACO</name>
<reference evidence="2 4" key="1">
    <citation type="journal article" date="2015" name="Genome Announc.">
        <title>Expanding the biotechnology potential of lactobacilli through comparative genomics of 213 strains and associated genera.</title>
        <authorList>
            <person name="Sun Z."/>
            <person name="Harris H.M."/>
            <person name="McCann A."/>
            <person name="Guo C."/>
            <person name="Argimon S."/>
            <person name="Zhang W."/>
            <person name="Yang X."/>
            <person name="Jeffery I.B."/>
            <person name="Cooney J.C."/>
            <person name="Kagawa T.F."/>
            <person name="Liu W."/>
            <person name="Song Y."/>
            <person name="Salvetti E."/>
            <person name="Wrobel A."/>
            <person name="Rasinkangas P."/>
            <person name="Parkhill J."/>
            <person name="Rea M.C."/>
            <person name="O'Sullivan O."/>
            <person name="Ritari J."/>
            <person name="Douillard F.P."/>
            <person name="Paul Ross R."/>
            <person name="Yang R."/>
            <person name="Briner A.E."/>
            <person name="Felis G.E."/>
            <person name="de Vos W.M."/>
            <person name="Barrangou R."/>
            <person name="Klaenhammer T.R."/>
            <person name="Caufield P.W."/>
            <person name="Cui Y."/>
            <person name="Zhang H."/>
            <person name="O'Toole P.W."/>
        </authorList>
    </citation>
    <scope>NUCLEOTIDE SEQUENCE [LARGE SCALE GENOMIC DNA]</scope>
    <source>
        <strain evidence="2 4">DSM 18001</strain>
    </source>
</reference>
<evidence type="ECO:0000256" key="1">
    <source>
        <dbReference type="ARBA" id="ARBA00022490"/>
    </source>
</evidence>
<protein>
    <submittedName>
        <fullName evidence="3">DUF2129 domain-containing protein</fullName>
    </submittedName>
</protein>
<evidence type="ECO:0000313" key="4">
    <source>
        <dbReference type="Proteomes" id="UP000051859"/>
    </source>
</evidence>
<dbReference type="Proteomes" id="UP000051859">
    <property type="component" value="Unassembled WGS sequence"/>
</dbReference>
<reference evidence="3 5" key="2">
    <citation type="submission" date="2019-05" db="EMBL/GenBank/DDBJ databases">
        <title>The metagenome of a microbial culture collection derived from dairy environment covers the genomic content of the human microbiome.</title>
        <authorList>
            <person name="Roder T."/>
            <person name="Wuthrich D."/>
            <person name="Sattari Z."/>
            <person name="Von Ah U."/>
            <person name="Bar C."/>
            <person name="Ronchi F."/>
            <person name="Macpherson A.J."/>
            <person name="Ganal-Vonarburg S.C."/>
            <person name="Bruggmann R."/>
            <person name="Vergeres G."/>
        </authorList>
    </citation>
    <scope>NUCLEOTIDE SEQUENCE [LARGE SCALE GENOMIC DNA]</scope>
    <source>
        <strain evidence="3 5">FAM 18815</strain>
    </source>
</reference>
<dbReference type="Proteomes" id="UP000305541">
    <property type="component" value="Unassembled WGS sequence"/>
</dbReference>
<keyword evidence="1" id="KW-0963">Cytoplasm</keyword>
<dbReference type="STRING" id="331679.IV81_GL001689"/>
<evidence type="ECO:0000313" key="2">
    <source>
        <dbReference type="EMBL" id="KRN94046.1"/>
    </source>
</evidence>
<dbReference type="EMBL" id="JQBX01000008">
    <property type="protein sequence ID" value="KRN94046.1"/>
    <property type="molecule type" value="Genomic_DNA"/>
</dbReference>
<proteinExistence type="predicted"/>
<comment type="caution">
    <text evidence="2">The sequence shown here is derived from an EMBL/GenBank/DDBJ whole genome shotgun (WGS) entry which is preliminary data.</text>
</comment>